<name>A0A4P7NLR7_PYROR</name>
<dbReference type="EMBL" id="CP034208">
    <property type="protein sequence ID" value="QBZ63124.1"/>
    <property type="molecule type" value="Genomic_DNA"/>
</dbReference>
<protein>
    <submittedName>
        <fullName evidence="2">Uncharacterized protein</fullName>
    </submittedName>
</protein>
<feature type="region of interest" description="Disordered" evidence="1">
    <location>
        <begin position="50"/>
        <end position="69"/>
    </location>
</feature>
<feature type="compositionally biased region" description="Basic and acidic residues" evidence="1">
    <location>
        <begin position="50"/>
        <end position="62"/>
    </location>
</feature>
<dbReference type="Proteomes" id="UP000294847">
    <property type="component" value="Chromosome 5"/>
</dbReference>
<sequence length="120" mass="13988">MGDQKVMVDWSPQDMAKEYQKTSPDSTHYIYLAYITSDITTAWYYRTAGPREEQQMDSEGRQGDGTNDVSYTTASELASWGPWSWKHIRGWYIVAPGKAQEWHRNQFYAGPRFSDEHPEK</sequence>
<organism evidence="2 3">
    <name type="scientific">Pyricularia oryzae</name>
    <name type="common">Rice blast fungus</name>
    <name type="synonym">Magnaporthe oryzae</name>
    <dbReference type="NCBI Taxonomy" id="318829"/>
    <lineage>
        <taxon>Eukaryota</taxon>
        <taxon>Fungi</taxon>
        <taxon>Dikarya</taxon>
        <taxon>Ascomycota</taxon>
        <taxon>Pezizomycotina</taxon>
        <taxon>Sordariomycetes</taxon>
        <taxon>Sordariomycetidae</taxon>
        <taxon>Magnaporthales</taxon>
        <taxon>Pyriculariaceae</taxon>
        <taxon>Pyricularia</taxon>
    </lineage>
</organism>
<evidence type="ECO:0000313" key="3">
    <source>
        <dbReference type="Proteomes" id="UP000294847"/>
    </source>
</evidence>
<dbReference type="AlphaFoldDB" id="A0A4P7NLR7"/>
<accession>A0A4P7NLR7</accession>
<reference evidence="2 3" key="1">
    <citation type="journal article" date="2019" name="Mol. Biol. Evol.">
        <title>Blast fungal genomes show frequent chromosomal changes, gene gains and losses, and effector gene turnover.</title>
        <authorList>
            <person name="Gomez Luciano L.B."/>
            <person name="Jason Tsai I."/>
            <person name="Chuma I."/>
            <person name="Tosa Y."/>
            <person name="Chen Y.H."/>
            <person name="Li J.Y."/>
            <person name="Li M.Y."/>
            <person name="Jade Lu M.Y."/>
            <person name="Nakayashiki H."/>
            <person name="Li W.H."/>
        </authorList>
    </citation>
    <scope>NUCLEOTIDE SEQUENCE [LARGE SCALE GENOMIC DNA]</scope>
    <source>
        <strain evidence="2">MZ5-1-6</strain>
    </source>
</reference>
<evidence type="ECO:0000256" key="1">
    <source>
        <dbReference type="SAM" id="MobiDB-lite"/>
    </source>
</evidence>
<gene>
    <name evidence="2" type="ORF">PoMZ_12018</name>
</gene>
<proteinExistence type="predicted"/>
<evidence type="ECO:0000313" key="2">
    <source>
        <dbReference type="EMBL" id="QBZ63124.1"/>
    </source>
</evidence>